<evidence type="ECO:0000259" key="8">
    <source>
        <dbReference type="PROSITE" id="PS51462"/>
    </source>
</evidence>
<dbReference type="GO" id="GO:0046872">
    <property type="term" value="F:metal ion binding"/>
    <property type="evidence" value="ECO:0007669"/>
    <property type="project" value="UniProtKB-KW"/>
</dbReference>
<name>A0A4S2KE80_9HYME</name>
<sequence>MSDLVENQVQSLLAGQALENDDICNVHTLASDTTGAKSGQLTAHIPICLKTVTYVVAAVVINDQGEVLMMQEAKASCTGKWYLPAGRVEKNENLISAVKREVLEETGLVIEPSTLILVECANGTWFRFVFTGDIVGGTLKTPDQANEESLQACWVRNINDLPLRSNDIIYLLDRGKSYVSNNTVPQHPRLMPVSKPHAKLSLRLIVTSKKRATNRLHVLISDTERYNPPICELNPNRSLLSTLHSFMTEIFGNDVAQHKPHGLLSVEFSGGQGGDGLCLTLLVSFKLPLEDVPIIGKYIWHELSENVAETLAARLPRNMTVPLKVVR</sequence>
<dbReference type="EMBL" id="QBLH01002732">
    <property type="protein sequence ID" value="TGZ47430.1"/>
    <property type="molecule type" value="Genomic_DNA"/>
</dbReference>
<comment type="caution">
    <text evidence="9">The sequence shown here is derived from an EMBL/GenBank/DDBJ whole genome shotgun (WGS) entry which is preliminary data.</text>
</comment>
<keyword evidence="6" id="KW-0460">Magnesium</keyword>
<dbReference type="InterPro" id="IPR015797">
    <property type="entry name" value="NUDIX_hydrolase-like_dom_sf"/>
</dbReference>
<evidence type="ECO:0000256" key="2">
    <source>
        <dbReference type="ARBA" id="ARBA00001946"/>
    </source>
</evidence>
<proteinExistence type="inferred from homology"/>
<dbReference type="STRING" id="300112.A0A4S2KE80"/>
<dbReference type="InterPro" id="IPR020084">
    <property type="entry name" value="NUDIX_hydrolase_CS"/>
</dbReference>
<comment type="similarity">
    <text evidence="3">Belongs to the Nudix hydrolase family.</text>
</comment>
<comment type="cofactor">
    <cofactor evidence="2">
        <name>Mg(2+)</name>
        <dbReference type="ChEBI" id="CHEBI:18420"/>
    </cofactor>
</comment>
<organism evidence="9 10">
    <name type="scientific">Temnothorax longispinosus</name>
    <dbReference type="NCBI Taxonomy" id="300112"/>
    <lineage>
        <taxon>Eukaryota</taxon>
        <taxon>Metazoa</taxon>
        <taxon>Ecdysozoa</taxon>
        <taxon>Arthropoda</taxon>
        <taxon>Hexapoda</taxon>
        <taxon>Insecta</taxon>
        <taxon>Pterygota</taxon>
        <taxon>Neoptera</taxon>
        <taxon>Endopterygota</taxon>
        <taxon>Hymenoptera</taxon>
        <taxon>Apocrita</taxon>
        <taxon>Aculeata</taxon>
        <taxon>Formicoidea</taxon>
        <taxon>Formicidae</taxon>
        <taxon>Myrmicinae</taxon>
        <taxon>Temnothorax</taxon>
    </lineage>
</organism>
<dbReference type="Proteomes" id="UP000310200">
    <property type="component" value="Unassembled WGS sequence"/>
</dbReference>
<dbReference type="PROSITE" id="PS00893">
    <property type="entry name" value="NUDIX_BOX"/>
    <property type="match status" value="1"/>
</dbReference>
<evidence type="ECO:0000256" key="5">
    <source>
        <dbReference type="ARBA" id="ARBA00022801"/>
    </source>
</evidence>
<evidence type="ECO:0000256" key="6">
    <source>
        <dbReference type="ARBA" id="ARBA00022842"/>
    </source>
</evidence>
<evidence type="ECO:0000256" key="3">
    <source>
        <dbReference type="ARBA" id="ARBA00005582"/>
    </source>
</evidence>
<dbReference type="Gene3D" id="3.90.79.10">
    <property type="entry name" value="Nucleoside Triphosphate Pyrophosphohydrolase"/>
    <property type="match status" value="1"/>
</dbReference>
<dbReference type="AlphaFoldDB" id="A0A4S2KE80"/>
<keyword evidence="7" id="KW-0464">Manganese</keyword>
<dbReference type="SUPFAM" id="SSF55811">
    <property type="entry name" value="Nudix"/>
    <property type="match status" value="1"/>
</dbReference>
<dbReference type="PROSITE" id="PS51462">
    <property type="entry name" value="NUDIX"/>
    <property type="match status" value="1"/>
</dbReference>
<evidence type="ECO:0000256" key="7">
    <source>
        <dbReference type="ARBA" id="ARBA00023211"/>
    </source>
</evidence>
<dbReference type="Pfam" id="PF00293">
    <property type="entry name" value="NUDIX"/>
    <property type="match status" value="1"/>
</dbReference>
<gene>
    <name evidence="9" type="ORF">DBV15_00134</name>
</gene>
<dbReference type="PANTHER" id="PTHR22769:SF56">
    <property type="entry name" value="8-OXO-DGDP PHOSPHATASE NUDT18"/>
    <property type="match status" value="1"/>
</dbReference>
<keyword evidence="4" id="KW-0479">Metal-binding</keyword>
<evidence type="ECO:0000256" key="4">
    <source>
        <dbReference type="ARBA" id="ARBA00022723"/>
    </source>
</evidence>
<keyword evidence="5" id="KW-0378">Hydrolase</keyword>
<dbReference type="InterPro" id="IPR042970">
    <property type="entry name" value="NUDT18_NUDIX"/>
</dbReference>
<protein>
    <submittedName>
        <fullName evidence="9">Nucleoside diphosphate-linked moiety X motif protein</fullName>
    </submittedName>
</protein>
<evidence type="ECO:0000313" key="9">
    <source>
        <dbReference type="EMBL" id="TGZ47430.1"/>
    </source>
</evidence>
<evidence type="ECO:0000313" key="10">
    <source>
        <dbReference type="Proteomes" id="UP000310200"/>
    </source>
</evidence>
<feature type="domain" description="Nudix hydrolase" evidence="8">
    <location>
        <begin position="51"/>
        <end position="176"/>
    </location>
</feature>
<dbReference type="GO" id="GO:0044716">
    <property type="term" value="F:8-oxo-GDP phosphatase activity"/>
    <property type="evidence" value="ECO:0007669"/>
    <property type="project" value="TreeGrafter"/>
</dbReference>
<reference evidence="9 10" key="1">
    <citation type="journal article" date="2019" name="Philos. Trans. R. Soc. Lond., B, Biol. Sci.">
        <title>Ant behaviour and brain gene expression of defending hosts depend on the ecological success of the intruding social parasite.</title>
        <authorList>
            <person name="Kaur R."/>
            <person name="Stoldt M."/>
            <person name="Jongepier E."/>
            <person name="Feldmeyer B."/>
            <person name="Menzel F."/>
            <person name="Bornberg-Bauer E."/>
            <person name="Foitzik S."/>
        </authorList>
    </citation>
    <scope>NUCLEOTIDE SEQUENCE [LARGE SCALE GENOMIC DNA]</scope>
    <source>
        <tissue evidence="9">Whole body</tissue>
    </source>
</reference>
<dbReference type="PANTHER" id="PTHR22769">
    <property type="entry name" value="MUTT/NUDIX HYDROLASE"/>
    <property type="match status" value="1"/>
</dbReference>
<dbReference type="CDD" id="cd04671">
    <property type="entry name" value="NUDIX_8DGDPP_Nudt18"/>
    <property type="match status" value="1"/>
</dbReference>
<comment type="cofactor">
    <cofactor evidence="1">
        <name>Mn(2+)</name>
        <dbReference type="ChEBI" id="CHEBI:29035"/>
    </cofactor>
</comment>
<dbReference type="InterPro" id="IPR000086">
    <property type="entry name" value="NUDIX_hydrolase_dom"/>
</dbReference>
<accession>A0A4S2KE80</accession>
<evidence type="ECO:0000256" key="1">
    <source>
        <dbReference type="ARBA" id="ARBA00001936"/>
    </source>
</evidence>
<dbReference type="GO" id="GO:0044715">
    <property type="term" value="F:8-oxo-dGDP phosphatase activity"/>
    <property type="evidence" value="ECO:0007669"/>
    <property type="project" value="TreeGrafter"/>
</dbReference>
<keyword evidence="10" id="KW-1185">Reference proteome</keyword>